<feature type="compositionally biased region" description="Basic and acidic residues" evidence="3">
    <location>
        <begin position="1175"/>
        <end position="1188"/>
    </location>
</feature>
<evidence type="ECO:0000256" key="2">
    <source>
        <dbReference type="PROSITE-ProRule" id="PRU01002"/>
    </source>
</evidence>
<feature type="compositionally biased region" description="Basic residues" evidence="3">
    <location>
        <begin position="870"/>
        <end position="887"/>
    </location>
</feature>
<keyword evidence="6" id="KW-1185">Reference proteome</keyword>
<accession>A0AAV1QRL5</accession>
<reference evidence="5 6" key="1">
    <citation type="submission" date="2024-01" db="EMBL/GenBank/DDBJ databases">
        <authorList>
            <person name="Waweru B."/>
        </authorList>
    </citation>
    <scope>NUCLEOTIDE SEQUENCE [LARGE SCALE GENOMIC DNA]</scope>
</reference>
<feature type="compositionally biased region" description="Basic and acidic residues" evidence="3">
    <location>
        <begin position="429"/>
        <end position="439"/>
    </location>
</feature>
<feature type="region of interest" description="Disordered" evidence="3">
    <location>
        <begin position="706"/>
        <end position="740"/>
    </location>
</feature>
<feature type="compositionally biased region" description="Basic and acidic residues" evidence="3">
    <location>
        <begin position="1404"/>
        <end position="1430"/>
    </location>
</feature>
<comment type="caution">
    <text evidence="2">Lacks conserved residue(s) required for the propagation of feature annotation.</text>
</comment>
<evidence type="ECO:0000256" key="3">
    <source>
        <dbReference type="SAM" id="MobiDB-lite"/>
    </source>
</evidence>
<feature type="region of interest" description="Disordered" evidence="3">
    <location>
        <begin position="861"/>
        <end position="887"/>
    </location>
</feature>
<evidence type="ECO:0000313" key="6">
    <source>
        <dbReference type="Proteomes" id="UP001314170"/>
    </source>
</evidence>
<feature type="compositionally biased region" description="Basic and acidic residues" evidence="3">
    <location>
        <begin position="1353"/>
        <end position="1377"/>
    </location>
</feature>
<feature type="compositionally biased region" description="Basic and acidic residues" evidence="3">
    <location>
        <begin position="571"/>
        <end position="586"/>
    </location>
</feature>
<feature type="region of interest" description="Disordered" evidence="3">
    <location>
        <begin position="1012"/>
        <end position="1064"/>
    </location>
</feature>
<organism evidence="5 6">
    <name type="scientific">Dovyalis caffra</name>
    <dbReference type="NCBI Taxonomy" id="77055"/>
    <lineage>
        <taxon>Eukaryota</taxon>
        <taxon>Viridiplantae</taxon>
        <taxon>Streptophyta</taxon>
        <taxon>Embryophyta</taxon>
        <taxon>Tracheophyta</taxon>
        <taxon>Spermatophyta</taxon>
        <taxon>Magnoliopsida</taxon>
        <taxon>eudicotyledons</taxon>
        <taxon>Gunneridae</taxon>
        <taxon>Pentapetalae</taxon>
        <taxon>rosids</taxon>
        <taxon>fabids</taxon>
        <taxon>Malpighiales</taxon>
        <taxon>Salicaceae</taxon>
        <taxon>Flacourtieae</taxon>
        <taxon>Dovyalis</taxon>
    </lineage>
</organism>
<dbReference type="GO" id="GO:0003677">
    <property type="term" value="F:DNA binding"/>
    <property type="evidence" value="ECO:0007669"/>
    <property type="project" value="InterPro"/>
</dbReference>
<dbReference type="PROSITE" id="PS51667">
    <property type="entry name" value="WRC"/>
    <property type="match status" value="1"/>
</dbReference>
<dbReference type="InterPro" id="IPR014977">
    <property type="entry name" value="WRC_dom"/>
</dbReference>
<feature type="compositionally biased region" description="Basic and acidic residues" evidence="3">
    <location>
        <begin position="611"/>
        <end position="630"/>
    </location>
</feature>
<dbReference type="SMART" id="SM00384">
    <property type="entry name" value="AT_hook"/>
    <property type="match status" value="10"/>
</dbReference>
<evidence type="ECO:0000259" key="4">
    <source>
        <dbReference type="PROSITE" id="PS51667"/>
    </source>
</evidence>
<feature type="compositionally biased region" description="Basic residues" evidence="3">
    <location>
        <begin position="492"/>
        <end position="504"/>
    </location>
</feature>
<feature type="compositionally biased region" description="Basic residues" evidence="3">
    <location>
        <begin position="1117"/>
        <end position="1132"/>
    </location>
</feature>
<comment type="caution">
    <text evidence="5">The sequence shown here is derived from an EMBL/GenBank/DDBJ whole genome shotgun (WGS) entry which is preliminary data.</text>
</comment>
<feature type="compositionally biased region" description="Basic residues" evidence="3">
    <location>
        <begin position="1189"/>
        <end position="1201"/>
    </location>
</feature>
<feature type="region of interest" description="Disordered" evidence="3">
    <location>
        <begin position="1103"/>
        <end position="1137"/>
    </location>
</feature>
<sequence length="1482" mass="156981">MADDEEYSRCSRSAGKWRCKERASIGKAYCEKHHLYTVERGLKRSMEMEGENGGGVEVGSQRKKRKREGSEDKSGIVVVDKEQKVSDHVGFGDQGVHDWFSVGNSDVLGWFDDVGGGNVGESFQLWQNEATACGNNGRGQGLGGEGFHGSFGGECSGNEVLGLDGKVFQVWDGEGIQLDESSLGASENGAVGLGDQGAPGLFGQVSAANVGNVGVGSSGEGIQGVFGEVNGKNGDITLSGESMEGLFGECKNGGMFVSGEGVQCWCGEAGCASIDGKGIQGLFGETACGNGGERIESGCHENGGGDDEKTKKEIADVEAVGIEGSIEFGGNNKVGGEVFPVRRKQGRAKGSAQKKKDPQGEVNHGVGGDNMISNGRIVKEMCSEATGINGDGNENKQILGDGECIEGLVASEIVRPKAKRGRPKGSGKKQKDAAREEKQSLPGEGSVASEIVRPKGKRGRPKGSGKKQKDAAPEEKQSLPGEGSVASEILRPKGKRGRPKGSGKKQKDAAPEEKQSLSGDFLGNNDAGIESVTPAALKSERTTLAGAEDRAIPGEGTGANGKANSRSKGSKKQEENLADDNREMPGETKGTTDSGNRMESETGGTGIITPNRRDRLQGSKNNKQENHASGEAKVGVDGGDWTSSPVVLWDLRIALLGEEEDGGGHELPSGIVGYNGSCDNKARLTGCANDMIACLGETDGAMADENFGSSSGLNDKRKPKHKRVQLEDSENKQKYLPGDSHQFPGAIMGTNEGADNLFRLTGLENGTGAPFDGDGALCSDATNGGGERNATIKEITRPRLGRPKSSKKKPKYPARDCQELPSDIVARNGDADNIIWQVVLGNRIAAPLYEEDRLLSIGITGHSREGNGIRKPRPRGRPKGGSVKKKNLAGCQQELPAEVMNGNDCKDAVSLMGSEKRVIALLGEEGLVLPGEATGHSGGANDNIKSRRGRPKGTRNKKKNLAGGNQELLGEVMHGNDGKDAVSLVGSENRVIALLGEEGLVLPGEATAHSRGANVNIKRRGRPKGSRNKKKILAGGNRELHIKSGRGRPKGSRNKKKNLAGGNRELLGEVMHGNDGKDAVSLIGSENRVIALLGEEGLFLPGEATGHSGGANDNIKSRRGRPKGSQNKKKNHAGGNQELLGEVLHGNDGENAVRSMGLGNVMTTLFGEKDRALTGEATGHSEDGEIPKRKPVRPKGSKSKKTLAGGNQGLPGETMHGNDAGEKTPRPTSIKNGTVAPLGEEVKLMSGEVNGVSGDGNEIMKTNVKHIKKKNLAGDGSEEILCKIKSNSDGEDSIIWLEGSESESLTLKGEEDKNMPTEAAGGNEAGNANPRSKIRCGRPKALKMKKLSITSKEEGRHNVEFMGKDDGESKRSKDKQVRQKVLKRKRTILLAKSFDSILKQKSGMKKERGDNLGKDRDTLVDLRGHSSDIKKRPRGRPRMQNLSETLTLLVSSSKFMFHKLFEMDLLTTKHLATRKLLYESVA</sequence>
<gene>
    <name evidence="5" type="ORF">DCAF_LOCUS1818</name>
</gene>
<dbReference type="InterPro" id="IPR017956">
    <property type="entry name" value="AT_hook_DNA-bd_motif"/>
</dbReference>
<feature type="region of interest" description="Disordered" evidence="3">
    <location>
        <begin position="1175"/>
        <end position="1234"/>
    </location>
</feature>
<feature type="region of interest" description="Disordered" evidence="3">
    <location>
        <begin position="415"/>
        <end position="641"/>
    </location>
</feature>
<feature type="compositionally biased region" description="Basic and acidic residues" evidence="3">
    <location>
        <begin position="724"/>
        <end position="733"/>
    </location>
</feature>
<evidence type="ECO:0000313" key="5">
    <source>
        <dbReference type="EMBL" id="CAK7324181.1"/>
    </source>
</evidence>
<feature type="compositionally biased region" description="Basic residues" evidence="3">
    <location>
        <begin position="1017"/>
        <end position="1032"/>
    </location>
</feature>
<feature type="compositionally biased region" description="Basic and acidic residues" evidence="3">
    <location>
        <begin position="467"/>
        <end position="477"/>
    </location>
</feature>
<dbReference type="Pfam" id="PF08879">
    <property type="entry name" value="WRC"/>
    <property type="match status" value="1"/>
</dbReference>
<feature type="region of interest" description="Disordered" evidence="3">
    <location>
        <begin position="1353"/>
        <end position="1380"/>
    </location>
</feature>
<feature type="compositionally biased region" description="Basic residues" evidence="3">
    <location>
        <begin position="946"/>
        <end position="960"/>
    </location>
</feature>
<feature type="compositionally biased region" description="Basic residues" evidence="3">
    <location>
        <begin position="1043"/>
        <end position="1058"/>
    </location>
</feature>
<feature type="region of interest" description="Disordered" evidence="3">
    <location>
        <begin position="1304"/>
        <end position="1334"/>
    </location>
</feature>
<dbReference type="EMBL" id="CAWUPB010000246">
    <property type="protein sequence ID" value="CAK7324181.1"/>
    <property type="molecule type" value="Genomic_DNA"/>
</dbReference>
<proteinExistence type="predicted"/>
<feature type="region of interest" description="Disordered" evidence="3">
    <location>
        <begin position="46"/>
        <end position="75"/>
    </location>
</feature>
<protein>
    <recommendedName>
        <fullName evidence="4">WRC domain-containing protein</fullName>
    </recommendedName>
</protein>
<feature type="compositionally biased region" description="Basic residues" evidence="3">
    <location>
        <begin position="454"/>
        <end position="466"/>
    </location>
</feature>
<name>A0AAV1QRL5_9ROSI</name>
<feature type="compositionally biased region" description="Low complexity" evidence="3">
    <location>
        <begin position="1318"/>
        <end position="1329"/>
    </location>
</feature>
<keyword evidence="1" id="KW-0539">Nucleus</keyword>
<feature type="region of interest" description="Disordered" evidence="3">
    <location>
        <begin position="931"/>
        <end position="965"/>
    </location>
</feature>
<dbReference type="Proteomes" id="UP001314170">
    <property type="component" value="Unassembled WGS sequence"/>
</dbReference>
<feature type="compositionally biased region" description="Basic residues" evidence="3">
    <location>
        <begin position="416"/>
        <end position="428"/>
    </location>
</feature>
<evidence type="ECO:0000256" key="1">
    <source>
        <dbReference type="ARBA" id="ARBA00023242"/>
    </source>
</evidence>
<feature type="domain" description="WRC" evidence="4">
    <location>
        <begin position="4"/>
        <end position="48"/>
    </location>
</feature>
<feature type="region of interest" description="Disordered" evidence="3">
    <location>
        <begin position="343"/>
        <end position="372"/>
    </location>
</feature>
<feature type="region of interest" description="Disordered" evidence="3">
    <location>
        <begin position="782"/>
        <end position="815"/>
    </location>
</feature>
<feature type="compositionally biased region" description="Basic and acidic residues" evidence="3">
    <location>
        <begin position="505"/>
        <end position="515"/>
    </location>
</feature>
<feature type="region of interest" description="Disordered" evidence="3">
    <location>
        <begin position="1401"/>
        <end position="1440"/>
    </location>
</feature>
<feature type="compositionally biased region" description="Basic residues" evidence="3">
    <location>
        <begin position="799"/>
        <end position="812"/>
    </location>
</feature>